<name>A0A2V2MN34_9EURY</name>
<dbReference type="EMBL" id="QGMY01000021">
    <property type="protein sequence ID" value="PWR69664.1"/>
    <property type="molecule type" value="Genomic_DNA"/>
</dbReference>
<protein>
    <submittedName>
        <fullName evidence="2">Plasmid stabilization protein</fullName>
    </submittedName>
</protein>
<dbReference type="OrthoDB" id="97626at2157"/>
<organism evidence="2 3">
    <name type="scientific">Methanospirillum lacunae</name>
    <dbReference type="NCBI Taxonomy" id="668570"/>
    <lineage>
        <taxon>Archaea</taxon>
        <taxon>Methanobacteriati</taxon>
        <taxon>Methanobacteriota</taxon>
        <taxon>Stenosarchaea group</taxon>
        <taxon>Methanomicrobia</taxon>
        <taxon>Methanomicrobiales</taxon>
        <taxon>Methanospirillaceae</taxon>
        <taxon>Methanospirillum</taxon>
    </lineage>
</organism>
<dbReference type="InterPro" id="IPR035093">
    <property type="entry name" value="RelE/ParE_toxin_dom_sf"/>
</dbReference>
<accession>A0A2V2MN34</accession>
<dbReference type="AlphaFoldDB" id="A0A2V2MN34"/>
<comment type="caution">
    <text evidence="2">The sequence shown here is derived from an EMBL/GenBank/DDBJ whole genome shotgun (WGS) entry which is preliminary data.</text>
</comment>
<gene>
    <name evidence="2" type="ORF">DK846_17285</name>
</gene>
<evidence type="ECO:0000313" key="3">
    <source>
        <dbReference type="Proteomes" id="UP000245657"/>
    </source>
</evidence>
<reference evidence="2 3" key="1">
    <citation type="submission" date="2018-05" db="EMBL/GenBank/DDBJ databases">
        <title>Draft genome of Methanospirillum lacunae Ki8-1.</title>
        <authorList>
            <person name="Dueholm M.S."/>
            <person name="Nielsen P.H."/>
            <person name="Bakmann L.F."/>
            <person name="Otzen D.E."/>
        </authorList>
    </citation>
    <scope>NUCLEOTIDE SEQUENCE [LARGE SCALE GENOMIC DNA]</scope>
    <source>
        <strain evidence="2 3">Ki8-1</strain>
    </source>
</reference>
<evidence type="ECO:0000313" key="2">
    <source>
        <dbReference type="EMBL" id="PWR69664.1"/>
    </source>
</evidence>
<keyword evidence="3" id="KW-1185">Reference proteome</keyword>
<evidence type="ECO:0000256" key="1">
    <source>
        <dbReference type="ARBA" id="ARBA00022649"/>
    </source>
</evidence>
<keyword evidence="1" id="KW-1277">Toxin-antitoxin system</keyword>
<dbReference type="Proteomes" id="UP000245657">
    <property type="component" value="Unassembled WGS sequence"/>
</dbReference>
<dbReference type="RefSeq" id="WP_109970256.1">
    <property type="nucleotide sequence ID" value="NZ_CP176093.1"/>
</dbReference>
<dbReference type="Pfam" id="PF05016">
    <property type="entry name" value="ParE_toxin"/>
    <property type="match status" value="1"/>
</dbReference>
<dbReference type="PANTHER" id="PTHR35601:SF1">
    <property type="entry name" value="TOXIN RELE"/>
    <property type="match status" value="1"/>
</dbReference>
<dbReference type="SUPFAM" id="SSF143011">
    <property type="entry name" value="RelE-like"/>
    <property type="match status" value="1"/>
</dbReference>
<proteinExistence type="predicted"/>
<dbReference type="GeneID" id="97548232"/>
<dbReference type="InterPro" id="IPR007712">
    <property type="entry name" value="RelE/ParE_toxin"/>
</dbReference>
<dbReference type="PANTHER" id="PTHR35601">
    <property type="entry name" value="TOXIN RELE"/>
    <property type="match status" value="1"/>
</dbReference>
<dbReference type="Gene3D" id="3.30.2310.20">
    <property type="entry name" value="RelE-like"/>
    <property type="match status" value="1"/>
</dbReference>
<sequence>MTEFQIIYSNKAKRNLKKIPLPIAQEIIRAIHELKSNPWSHVQKLEGSEKAPFHSLQVGGYRAILSIQNNKLIVYVVEVGPRKTIYRKY</sequence>